<gene>
    <name evidence="13" type="primary">107365565</name>
</gene>
<evidence type="ECO:0000256" key="5">
    <source>
        <dbReference type="ARBA" id="ARBA00008391"/>
    </source>
</evidence>
<dbReference type="InterPro" id="IPR050054">
    <property type="entry name" value="UPRTase/APRTase"/>
</dbReference>
<dbReference type="UniPathway" id="UPA00588">
    <property type="reaction ID" value="UER00646"/>
</dbReference>
<dbReference type="Proteomes" id="UP000015104">
    <property type="component" value="Unassembled WGS sequence"/>
</dbReference>
<keyword evidence="8" id="KW-0963">Cytoplasm</keyword>
<comment type="subcellular location">
    <subcellularLocation>
        <location evidence="3">Cytoplasm</location>
    </subcellularLocation>
</comment>
<protein>
    <recommendedName>
        <fullName evidence="7">Adenine phosphoribosyltransferase</fullName>
        <ecNumber evidence="6">2.4.2.7</ecNumber>
    </recommendedName>
</protein>
<keyword evidence="10" id="KW-0808">Transferase</keyword>
<evidence type="ECO:0000256" key="6">
    <source>
        <dbReference type="ARBA" id="ARBA00011893"/>
    </source>
</evidence>
<reference evidence="14" key="1">
    <citation type="submission" date="2011-08" db="EMBL/GenBank/DDBJ databases">
        <authorList>
            <person name="Rombauts S."/>
        </authorList>
    </citation>
    <scope>NUCLEOTIDE SEQUENCE</scope>
    <source>
        <strain evidence="14">London</strain>
    </source>
</reference>
<dbReference type="InterPro" id="IPR029057">
    <property type="entry name" value="PRTase-like"/>
</dbReference>
<dbReference type="OrthoDB" id="363185at2759"/>
<dbReference type="InterPro" id="IPR005764">
    <property type="entry name" value="Ade_phspho_trans"/>
</dbReference>
<feature type="domain" description="Phosphoribosyltransferase" evidence="12">
    <location>
        <begin position="40"/>
        <end position="179"/>
    </location>
</feature>
<dbReference type="SUPFAM" id="SSF53271">
    <property type="entry name" value="PRTase-like"/>
    <property type="match status" value="1"/>
</dbReference>
<dbReference type="HAMAP" id="MF_00004">
    <property type="entry name" value="Aden_phosphoribosyltr"/>
    <property type="match status" value="1"/>
</dbReference>
<dbReference type="GO" id="GO:0044209">
    <property type="term" value="P:AMP salvage"/>
    <property type="evidence" value="ECO:0007669"/>
    <property type="project" value="UniProtKB-UniPathway"/>
</dbReference>
<dbReference type="InterPro" id="IPR000836">
    <property type="entry name" value="PRTase_dom"/>
</dbReference>
<dbReference type="NCBIfam" id="NF002634">
    <property type="entry name" value="PRK02304.1-3"/>
    <property type="match status" value="1"/>
</dbReference>
<dbReference type="GO" id="GO:0003999">
    <property type="term" value="F:adenine phosphoribosyltransferase activity"/>
    <property type="evidence" value="ECO:0007669"/>
    <property type="project" value="UniProtKB-EC"/>
</dbReference>
<dbReference type="KEGG" id="tut:107365565"/>
<keyword evidence="9" id="KW-0328">Glycosyltransferase</keyword>
<evidence type="ECO:0000259" key="12">
    <source>
        <dbReference type="Pfam" id="PF00156"/>
    </source>
</evidence>
<proteinExistence type="inferred from homology"/>
<keyword evidence="11" id="KW-0660">Purine salvage</keyword>
<dbReference type="Gene3D" id="3.40.50.2020">
    <property type="match status" value="1"/>
</dbReference>
<dbReference type="NCBIfam" id="NF002636">
    <property type="entry name" value="PRK02304.1-5"/>
    <property type="match status" value="1"/>
</dbReference>
<dbReference type="HOGENOM" id="CLU_063339_3_2_1"/>
<dbReference type="FunFam" id="3.40.50.2020:FF:000021">
    <property type="entry name" value="Adenine phosphoribosyltransferase"/>
    <property type="match status" value="1"/>
</dbReference>
<dbReference type="GO" id="GO:0002055">
    <property type="term" value="F:adenine binding"/>
    <property type="evidence" value="ECO:0007669"/>
    <property type="project" value="TreeGrafter"/>
</dbReference>
<evidence type="ECO:0000256" key="7">
    <source>
        <dbReference type="ARBA" id="ARBA00017366"/>
    </source>
</evidence>
<evidence type="ECO:0000313" key="13">
    <source>
        <dbReference type="EnsemblMetazoa" id="tetur15g03460.1"/>
    </source>
</evidence>
<comment type="function">
    <text evidence="2">Catalyzes a salvage reaction resulting in the formation of AMP, that is energically less costly than de novo synthesis.</text>
</comment>
<evidence type="ECO:0000256" key="1">
    <source>
        <dbReference type="ARBA" id="ARBA00000868"/>
    </source>
</evidence>
<dbReference type="OMA" id="QAYDLEY"/>
<comment type="similarity">
    <text evidence="5">Belongs to the purine/pyrimidine phosphoribosyltransferase family.</text>
</comment>
<dbReference type="GO" id="GO:0006166">
    <property type="term" value="P:purine ribonucleoside salvage"/>
    <property type="evidence" value="ECO:0007669"/>
    <property type="project" value="UniProtKB-KW"/>
</dbReference>
<comment type="pathway">
    <text evidence="4">Purine metabolism; AMP biosynthesis via salvage pathway; AMP from adenine: step 1/1.</text>
</comment>
<dbReference type="EC" id="2.4.2.7" evidence="6"/>
<evidence type="ECO:0000256" key="4">
    <source>
        <dbReference type="ARBA" id="ARBA00004659"/>
    </source>
</evidence>
<dbReference type="EMBL" id="CAEY01000249">
    <property type="status" value="NOT_ANNOTATED_CDS"/>
    <property type="molecule type" value="Genomic_DNA"/>
</dbReference>
<dbReference type="EnsemblMetazoa" id="tetur15g03460.1">
    <property type="protein sequence ID" value="tetur15g03460.1"/>
    <property type="gene ID" value="tetur15g03460"/>
</dbReference>
<evidence type="ECO:0000256" key="8">
    <source>
        <dbReference type="ARBA" id="ARBA00022490"/>
    </source>
</evidence>
<evidence type="ECO:0000256" key="11">
    <source>
        <dbReference type="ARBA" id="ARBA00022726"/>
    </source>
</evidence>
<accession>T1KMZ8</accession>
<dbReference type="Pfam" id="PF00156">
    <property type="entry name" value="Pribosyltran"/>
    <property type="match status" value="1"/>
</dbReference>
<dbReference type="eggNOG" id="KOG1712">
    <property type="taxonomic scope" value="Eukaryota"/>
</dbReference>
<keyword evidence="14" id="KW-1185">Reference proteome</keyword>
<evidence type="ECO:0000313" key="14">
    <source>
        <dbReference type="Proteomes" id="UP000015104"/>
    </source>
</evidence>
<evidence type="ECO:0000256" key="10">
    <source>
        <dbReference type="ARBA" id="ARBA00022679"/>
    </source>
</evidence>
<comment type="catalytic activity">
    <reaction evidence="1">
        <text>AMP + diphosphate = 5-phospho-alpha-D-ribose 1-diphosphate + adenine</text>
        <dbReference type="Rhea" id="RHEA:16609"/>
        <dbReference type="ChEBI" id="CHEBI:16708"/>
        <dbReference type="ChEBI" id="CHEBI:33019"/>
        <dbReference type="ChEBI" id="CHEBI:58017"/>
        <dbReference type="ChEBI" id="CHEBI:456215"/>
        <dbReference type="EC" id="2.4.2.7"/>
    </reaction>
</comment>
<dbReference type="PANTHER" id="PTHR32315">
    <property type="entry name" value="ADENINE PHOSPHORIBOSYLTRANSFERASE"/>
    <property type="match status" value="1"/>
</dbReference>
<dbReference type="GO" id="GO:0006168">
    <property type="term" value="P:adenine salvage"/>
    <property type="evidence" value="ECO:0007669"/>
    <property type="project" value="InterPro"/>
</dbReference>
<dbReference type="NCBIfam" id="TIGR01090">
    <property type="entry name" value="apt"/>
    <property type="match status" value="1"/>
</dbReference>
<dbReference type="GO" id="GO:0016208">
    <property type="term" value="F:AMP binding"/>
    <property type="evidence" value="ECO:0007669"/>
    <property type="project" value="TreeGrafter"/>
</dbReference>
<dbReference type="CDD" id="cd06223">
    <property type="entry name" value="PRTases_typeI"/>
    <property type="match status" value="1"/>
</dbReference>
<reference evidence="13" key="2">
    <citation type="submission" date="2015-06" db="UniProtKB">
        <authorList>
            <consortium name="EnsemblMetazoa"/>
        </authorList>
    </citation>
    <scope>IDENTIFICATION</scope>
</reference>
<evidence type="ECO:0000256" key="2">
    <source>
        <dbReference type="ARBA" id="ARBA00003968"/>
    </source>
</evidence>
<evidence type="ECO:0000256" key="9">
    <source>
        <dbReference type="ARBA" id="ARBA00022676"/>
    </source>
</evidence>
<dbReference type="AlphaFoldDB" id="T1KMZ8"/>
<name>T1KMZ8_TETUR</name>
<evidence type="ECO:0000256" key="3">
    <source>
        <dbReference type="ARBA" id="ARBA00004496"/>
    </source>
</evidence>
<dbReference type="GO" id="GO:0005737">
    <property type="term" value="C:cytoplasm"/>
    <property type="evidence" value="ECO:0007669"/>
    <property type="project" value="UniProtKB-SubCell"/>
</dbReference>
<dbReference type="STRING" id="32264.T1KMZ8"/>
<organism evidence="13 14">
    <name type="scientific">Tetranychus urticae</name>
    <name type="common">Two-spotted spider mite</name>
    <dbReference type="NCBI Taxonomy" id="32264"/>
    <lineage>
        <taxon>Eukaryota</taxon>
        <taxon>Metazoa</taxon>
        <taxon>Ecdysozoa</taxon>
        <taxon>Arthropoda</taxon>
        <taxon>Chelicerata</taxon>
        <taxon>Arachnida</taxon>
        <taxon>Acari</taxon>
        <taxon>Acariformes</taxon>
        <taxon>Trombidiformes</taxon>
        <taxon>Prostigmata</taxon>
        <taxon>Eleutherengona</taxon>
        <taxon>Raphignathae</taxon>
        <taxon>Tetranychoidea</taxon>
        <taxon>Tetranychidae</taxon>
        <taxon>Tetranychus</taxon>
    </lineage>
</organism>
<dbReference type="PANTHER" id="PTHR32315:SF3">
    <property type="entry name" value="ADENINE PHOSPHORIBOSYLTRANSFERASE"/>
    <property type="match status" value="1"/>
</dbReference>
<sequence>MSSQGDDLSEKVATIKSTITTYPDFPKKGILFYDIMPILQNPDVFQSTLDVLSAKLNSFGPIDVIVALESRGFLFGPTLALQHKLPFITIRKKGKLPGPTQKLSYKLEYGEDTIEIQEGSIKNGSKAVIIDDLLATGGTLEASIKLIKNCGGEVVCSMVIIELADLHGKDKVDSPFYSILRV</sequence>